<dbReference type="RefSeq" id="WP_329405387.1">
    <property type="nucleotide sequence ID" value="NZ_CP109441.1"/>
</dbReference>
<dbReference type="Pfam" id="PF24243">
    <property type="entry name" value="Phage_tail_C"/>
    <property type="match status" value="1"/>
</dbReference>
<evidence type="ECO:0000313" key="3">
    <source>
        <dbReference type="EMBL" id="WUV42770.1"/>
    </source>
</evidence>
<dbReference type="EMBL" id="CP109441">
    <property type="protein sequence ID" value="WUV42770.1"/>
    <property type="molecule type" value="Genomic_DNA"/>
</dbReference>
<gene>
    <name evidence="3" type="ORF">OG563_26360</name>
</gene>
<reference evidence="3" key="1">
    <citation type="submission" date="2022-10" db="EMBL/GenBank/DDBJ databases">
        <title>The complete genomes of actinobacterial strains from the NBC collection.</title>
        <authorList>
            <person name="Joergensen T.S."/>
            <person name="Alvarez Arevalo M."/>
            <person name="Sterndorff E.B."/>
            <person name="Faurdal D."/>
            <person name="Vuksanovic O."/>
            <person name="Mourched A.-S."/>
            <person name="Charusanti P."/>
            <person name="Shaw S."/>
            <person name="Blin K."/>
            <person name="Weber T."/>
        </authorList>
    </citation>
    <scope>NUCLEOTIDE SEQUENCE</scope>
    <source>
        <strain evidence="3">NBC_01482</strain>
    </source>
</reference>
<protein>
    <recommendedName>
        <fullName evidence="2">Minor tail protein gp31 C-terminal domain-containing protein</fullName>
    </recommendedName>
</protein>
<evidence type="ECO:0000313" key="4">
    <source>
        <dbReference type="Proteomes" id="UP001432062"/>
    </source>
</evidence>
<evidence type="ECO:0000256" key="1">
    <source>
        <dbReference type="SAM" id="MobiDB-lite"/>
    </source>
</evidence>
<name>A0ABZ1YLA8_9NOCA</name>
<accession>A0ABZ1YLA8</accession>
<feature type="domain" description="Minor tail protein gp31 C-terminal" evidence="2">
    <location>
        <begin position="565"/>
        <end position="590"/>
    </location>
</feature>
<organism evidence="3 4">
    <name type="scientific">Nocardia vinacea</name>
    <dbReference type="NCBI Taxonomy" id="96468"/>
    <lineage>
        <taxon>Bacteria</taxon>
        <taxon>Bacillati</taxon>
        <taxon>Actinomycetota</taxon>
        <taxon>Actinomycetes</taxon>
        <taxon>Mycobacteriales</taxon>
        <taxon>Nocardiaceae</taxon>
        <taxon>Nocardia</taxon>
    </lineage>
</organism>
<sequence>MSEFIIGLPPNIPAVGSLTGVPGGILVPLAGRDGRGLNLAGAVDTYAELPTDLPESDSGKGYLVLADNLVYLWSGNSWPAEGSGVEIKGDTGNPGRGISAIVAISTGLRFTMTEAPTTVDVTVPALAAATASATDAAASAETATTAAAAAADSADTSADHATTAGNAAVSAASSATTAGNARDNATAAATTATTARDNAATSASTATGAATTATTARDAAQTSATAAAASANTATLARDDAVTARDAAAASASAAATSQTAAAGSATDAQHWAESAAETVGTGIPNAEATIKGGIMLPGGAPGELGGTFEHPVVTGWSGKADTSTVAAKYTKPTGGIPNSDLDSAVQTSLGKADTAYQRAGAGIPKSDMESAVQTSLGKADTAVQTDGSGKLPASIIPAIALTEFLGTAANQTAMLALSGERGDWCTRTDTGTDWQLIAEPSSTLANWRERTYPASPVSSVNGRTGAVTTTAADITDSTTTGRSVLTAASASAARSAIGAGTSSLAVGTTSGTAAAGDDARLSDTRTPTDSSVTNAKVAAGAAIALSKLATGYVAGSDSSGARTLTFWVGTEAQYTAIATKDSNTIYLRT</sequence>
<proteinExistence type="predicted"/>
<keyword evidence="4" id="KW-1185">Reference proteome</keyword>
<dbReference type="Proteomes" id="UP001432062">
    <property type="component" value="Chromosome"/>
</dbReference>
<feature type="region of interest" description="Disordered" evidence="1">
    <location>
        <begin position="188"/>
        <end position="212"/>
    </location>
</feature>
<evidence type="ECO:0000259" key="2">
    <source>
        <dbReference type="Pfam" id="PF24243"/>
    </source>
</evidence>
<dbReference type="InterPro" id="IPR056923">
    <property type="entry name" value="Minor_tail_gp31_C"/>
</dbReference>
<feature type="region of interest" description="Disordered" evidence="1">
    <location>
        <begin position="509"/>
        <end position="529"/>
    </location>
</feature>